<name>A0A504YYN3_FASGI</name>
<dbReference type="InterPro" id="IPR013783">
    <property type="entry name" value="Ig-like_fold"/>
</dbReference>
<gene>
    <name evidence="4" type="ORF">FGIG_05077</name>
</gene>
<reference evidence="4 5" key="1">
    <citation type="submission" date="2019-04" db="EMBL/GenBank/DDBJ databases">
        <title>Annotation for the trematode Fasciola gigantica.</title>
        <authorList>
            <person name="Choi Y.-J."/>
        </authorList>
    </citation>
    <scope>NUCLEOTIDE SEQUENCE [LARGE SCALE GENOMIC DNA]</scope>
    <source>
        <strain evidence="4">Uganda_cow_1</strain>
    </source>
</reference>
<feature type="domain" description="Ig-like" evidence="3">
    <location>
        <begin position="302"/>
        <end position="456"/>
    </location>
</feature>
<keyword evidence="2" id="KW-0732">Signal</keyword>
<dbReference type="SUPFAM" id="SSF48726">
    <property type="entry name" value="Immunoglobulin"/>
    <property type="match status" value="1"/>
</dbReference>
<dbReference type="AlphaFoldDB" id="A0A504YYN3"/>
<dbReference type="PANTHER" id="PTHR23279:SF36">
    <property type="entry name" value="DEFECTIVE PROBOSCIS EXTENSION RESPONSE 9, ISOFORM A"/>
    <property type="match status" value="1"/>
</dbReference>
<sequence>MNGFLCVHGILILLCSEAIMAMSLPVTNSFEEMKRGHSILPISVESKVRLTSKDHSHKSCASPHGYLHNQKSASTRRRYPRKLSNPYSVTSPLLKTNPQSDSERSRAITISGHSVHLECVPNAKDRQEPPCILQSSGAIVKDDLAYSRLPQYNNDLKLRYLQDLLFESGEFAYLPCRTLGAGEEDTTIWEKGDNPLFASKTKFSKSDRLHLVTNENTVSQADGRMSDNVFRIEGNRTHYLSEKRQHLERDDQISQWDLVINFLQPSDSDVYTCRLVGRTQQLIRYRVNVKESKPLTIYSTKPLVQMNVPQWVNMGYQFNLSCSVQLSQTNSAYITVDWFRPDHSYEGLHHSMSSSSNVTVPLRSFPSLSKVQATSVQDNAADAVSWFAQSFTQVVNQPNFGNILYKQLRIEKDFTYRSEAVFTVQKATLFEEGFYECRAYEPVNFGHERVLDRAITAVVVNRPYPQKPSEDGKWFKPFGYLLAGHWNLLSESDQRQHDQQAQNDGGIKVMNWMYPGPRLKSPQRPSSLESNKATSFFLREKVSSGAKRTIQSIIHWNRFYFLRYPRQLCIFLFDKRTIVL</sequence>
<accession>A0A504YYN3</accession>
<keyword evidence="5" id="KW-1185">Reference proteome</keyword>
<protein>
    <recommendedName>
        <fullName evidence="3">Ig-like domain-containing protein</fullName>
    </recommendedName>
</protein>
<feature type="signal peptide" evidence="2">
    <location>
        <begin position="1"/>
        <end position="21"/>
    </location>
</feature>
<feature type="region of interest" description="Disordered" evidence="1">
    <location>
        <begin position="53"/>
        <end position="83"/>
    </location>
</feature>
<evidence type="ECO:0000313" key="4">
    <source>
        <dbReference type="EMBL" id="TPP66533.1"/>
    </source>
</evidence>
<organism evidence="4 5">
    <name type="scientific">Fasciola gigantica</name>
    <name type="common">Giant liver fluke</name>
    <dbReference type="NCBI Taxonomy" id="46835"/>
    <lineage>
        <taxon>Eukaryota</taxon>
        <taxon>Metazoa</taxon>
        <taxon>Spiralia</taxon>
        <taxon>Lophotrochozoa</taxon>
        <taxon>Platyhelminthes</taxon>
        <taxon>Trematoda</taxon>
        <taxon>Digenea</taxon>
        <taxon>Plagiorchiida</taxon>
        <taxon>Echinostomata</taxon>
        <taxon>Echinostomatoidea</taxon>
        <taxon>Fasciolidae</taxon>
        <taxon>Fasciola</taxon>
    </lineage>
</organism>
<dbReference type="InterPro" id="IPR037448">
    <property type="entry name" value="Zig-8"/>
</dbReference>
<dbReference type="InterPro" id="IPR036179">
    <property type="entry name" value="Ig-like_dom_sf"/>
</dbReference>
<dbReference type="EMBL" id="SUNJ01001709">
    <property type="protein sequence ID" value="TPP66533.1"/>
    <property type="molecule type" value="Genomic_DNA"/>
</dbReference>
<dbReference type="GO" id="GO:0050808">
    <property type="term" value="P:synapse organization"/>
    <property type="evidence" value="ECO:0007669"/>
    <property type="project" value="TreeGrafter"/>
</dbReference>
<feature type="chain" id="PRO_5021251461" description="Ig-like domain-containing protein" evidence="2">
    <location>
        <begin position="22"/>
        <end position="580"/>
    </location>
</feature>
<proteinExistence type="predicted"/>
<dbReference type="Proteomes" id="UP000316759">
    <property type="component" value="Unassembled WGS sequence"/>
</dbReference>
<evidence type="ECO:0000313" key="5">
    <source>
        <dbReference type="Proteomes" id="UP000316759"/>
    </source>
</evidence>
<dbReference type="InterPro" id="IPR003599">
    <property type="entry name" value="Ig_sub"/>
</dbReference>
<comment type="caution">
    <text evidence="4">The sequence shown here is derived from an EMBL/GenBank/DDBJ whole genome shotgun (WGS) entry which is preliminary data.</text>
</comment>
<dbReference type="PROSITE" id="PS50835">
    <property type="entry name" value="IG_LIKE"/>
    <property type="match status" value="2"/>
</dbReference>
<dbReference type="SMART" id="SM00409">
    <property type="entry name" value="IG"/>
    <property type="match status" value="2"/>
</dbReference>
<dbReference type="Gene3D" id="2.60.40.10">
    <property type="entry name" value="Immunoglobulins"/>
    <property type="match status" value="1"/>
</dbReference>
<dbReference type="InterPro" id="IPR007110">
    <property type="entry name" value="Ig-like_dom"/>
</dbReference>
<evidence type="ECO:0000256" key="1">
    <source>
        <dbReference type="SAM" id="MobiDB-lite"/>
    </source>
</evidence>
<dbReference type="OrthoDB" id="6230768at2759"/>
<dbReference type="PANTHER" id="PTHR23279">
    <property type="entry name" value="DEFECTIVE PROBOSCIS EXTENSION RESPONSE DPR -RELATED"/>
    <property type="match status" value="1"/>
</dbReference>
<feature type="domain" description="Ig-like" evidence="3">
    <location>
        <begin position="150"/>
        <end position="296"/>
    </location>
</feature>
<evidence type="ECO:0000256" key="2">
    <source>
        <dbReference type="SAM" id="SignalP"/>
    </source>
</evidence>
<evidence type="ECO:0000259" key="3">
    <source>
        <dbReference type="PROSITE" id="PS50835"/>
    </source>
</evidence>
<dbReference type="GO" id="GO:0032589">
    <property type="term" value="C:neuron projection membrane"/>
    <property type="evidence" value="ECO:0007669"/>
    <property type="project" value="TreeGrafter"/>
</dbReference>